<dbReference type="InterPro" id="IPR006130">
    <property type="entry name" value="Asp/Orn_carbamoylTrfase"/>
</dbReference>
<evidence type="ECO:0000256" key="6">
    <source>
        <dbReference type="ARBA" id="ARBA00048859"/>
    </source>
</evidence>
<evidence type="ECO:0000259" key="8">
    <source>
        <dbReference type="Pfam" id="PF00185"/>
    </source>
</evidence>
<dbReference type="HAMAP" id="MF_00001">
    <property type="entry name" value="Asp_carb_tr"/>
    <property type="match status" value="1"/>
</dbReference>
<evidence type="ECO:0000313" key="10">
    <source>
        <dbReference type="EMBL" id="SMO65654.1"/>
    </source>
</evidence>
<dbReference type="GO" id="GO:0006520">
    <property type="term" value="P:amino acid metabolic process"/>
    <property type="evidence" value="ECO:0007669"/>
    <property type="project" value="InterPro"/>
</dbReference>
<dbReference type="GO" id="GO:0004070">
    <property type="term" value="F:aspartate carbamoyltransferase activity"/>
    <property type="evidence" value="ECO:0007669"/>
    <property type="project" value="UniProtKB-UniRule"/>
</dbReference>
<keyword evidence="11" id="KW-1185">Reference proteome</keyword>
<dbReference type="PROSITE" id="PS00097">
    <property type="entry name" value="CARBAMOYLTRANSFERASE"/>
    <property type="match status" value="1"/>
</dbReference>
<dbReference type="InterPro" id="IPR002082">
    <property type="entry name" value="Asp_carbamoyltransf"/>
</dbReference>
<dbReference type="EC" id="2.1.3.2" evidence="7"/>
<organism evidence="10 11">
    <name type="scientific">Solitalea koreensis</name>
    <dbReference type="NCBI Taxonomy" id="543615"/>
    <lineage>
        <taxon>Bacteria</taxon>
        <taxon>Pseudomonadati</taxon>
        <taxon>Bacteroidota</taxon>
        <taxon>Sphingobacteriia</taxon>
        <taxon>Sphingobacteriales</taxon>
        <taxon>Sphingobacteriaceae</taxon>
        <taxon>Solitalea</taxon>
    </lineage>
</organism>
<feature type="binding site" evidence="7">
    <location>
        <position position="170"/>
    </location>
    <ligand>
        <name>L-aspartate</name>
        <dbReference type="ChEBI" id="CHEBI:29991"/>
    </ligand>
</feature>
<dbReference type="FunFam" id="3.40.50.1370:FF:000007">
    <property type="entry name" value="Aspartate carbamoyltransferase"/>
    <property type="match status" value="1"/>
</dbReference>
<dbReference type="AlphaFoldDB" id="A0A521D1V2"/>
<feature type="binding site" evidence="7">
    <location>
        <position position="137"/>
    </location>
    <ligand>
        <name>carbamoyl phosphate</name>
        <dbReference type="ChEBI" id="CHEBI:58228"/>
    </ligand>
</feature>
<dbReference type="Gene3D" id="3.40.50.1370">
    <property type="entry name" value="Aspartate/ornithine carbamoyltransferase"/>
    <property type="match status" value="2"/>
</dbReference>
<dbReference type="GO" id="GO:0006207">
    <property type="term" value="P:'de novo' pyrimidine nucleobase biosynthetic process"/>
    <property type="evidence" value="ECO:0007669"/>
    <property type="project" value="InterPro"/>
</dbReference>
<feature type="binding site" evidence="7">
    <location>
        <position position="140"/>
    </location>
    <ligand>
        <name>carbamoyl phosphate</name>
        <dbReference type="ChEBI" id="CHEBI:58228"/>
    </ligand>
</feature>
<evidence type="ECO:0000256" key="7">
    <source>
        <dbReference type="HAMAP-Rule" id="MF_00001"/>
    </source>
</evidence>
<feature type="binding site" evidence="7">
    <location>
        <position position="266"/>
    </location>
    <ligand>
        <name>carbamoyl phosphate</name>
        <dbReference type="ChEBI" id="CHEBI:58228"/>
    </ligand>
</feature>
<reference evidence="10 11" key="1">
    <citation type="submission" date="2017-05" db="EMBL/GenBank/DDBJ databases">
        <authorList>
            <person name="Varghese N."/>
            <person name="Submissions S."/>
        </authorList>
    </citation>
    <scope>NUCLEOTIDE SEQUENCE [LARGE SCALE GENOMIC DNA]</scope>
    <source>
        <strain evidence="10 11">DSM 21342</strain>
    </source>
</reference>
<comment type="similarity">
    <text evidence="2 7">Belongs to the aspartate/ornithine carbamoyltransferase superfamily. ATCase family.</text>
</comment>
<feature type="binding site" evidence="7">
    <location>
        <position position="109"/>
    </location>
    <ligand>
        <name>carbamoyl phosphate</name>
        <dbReference type="ChEBI" id="CHEBI:58228"/>
    </ligand>
</feature>
<feature type="binding site" evidence="7">
    <location>
        <position position="87"/>
    </location>
    <ligand>
        <name>L-aspartate</name>
        <dbReference type="ChEBI" id="CHEBI:29991"/>
    </ligand>
</feature>
<name>A0A521D1V2_9SPHI</name>
<evidence type="ECO:0000256" key="4">
    <source>
        <dbReference type="ARBA" id="ARBA00022975"/>
    </source>
</evidence>
<feature type="domain" description="Aspartate/ornithine carbamoyltransferase carbamoyl-P binding" evidence="9">
    <location>
        <begin position="7"/>
        <end position="150"/>
    </location>
</feature>
<dbReference type="GO" id="GO:0044205">
    <property type="term" value="P:'de novo' UMP biosynthetic process"/>
    <property type="evidence" value="ECO:0007669"/>
    <property type="project" value="UniProtKB-UniRule"/>
</dbReference>
<evidence type="ECO:0000313" key="11">
    <source>
        <dbReference type="Proteomes" id="UP000315971"/>
    </source>
</evidence>
<dbReference type="GO" id="GO:0016597">
    <property type="term" value="F:amino acid binding"/>
    <property type="evidence" value="ECO:0007669"/>
    <property type="project" value="InterPro"/>
</dbReference>
<dbReference type="PRINTS" id="PR00101">
    <property type="entry name" value="ATCASE"/>
</dbReference>
<keyword evidence="3 7" id="KW-0808">Transferase</keyword>
<comment type="pathway">
    <text evidence="1 7">Pyrimidine metabolism; UMP biosynthesis via de novo pathway; (S)-dihydroorotate from bicarbonate: step 2/3.</text>
</comment>
<dbReference type="PANTHER" id="PTHR45753">
    <property type="entry name" value="ORNITHINE CARBAMOYLTRANSFERASE, MITOCHONDRIAL"/>
    <property type="match status" value="1"/>
</dbReference>
<gene>
    <name evidence="7" type="primary">pyrB</name>
    <name evidence="10" type="ORF">SAMN06265350_105144</name>
</gene>
<feature type="domain" description="Aspartate/ornithine carbamoyltransferase Asp/Orn-binding" evidence="8">
    <location>
        <begin position="157"/>
        <end position="303"/>
    </location>
</feature>
<dbReference type="PANTHER" id="PTHR45753:SF6">
    <property type="entry name" value="ASPARTATE CARBAMOYLTRANSFERASE"/>
    <property type="match status" value="1"/>
</dbReference>
<comment type="catalytic activity">
    <reaction evidence="6 7">
        <text>carbamoyl phosphate + L-aspartate = N-carbamoyl-L-aspartate + phosphate + H(+)</text>
        <dbReference type="Rhea" id="RHEA:20013"/>
        <dbReference type="ChEBI" id="CHEBI:15378"/>
        <dbReference type="ChEBI" id="CHEBI:29991"/>
        <dbReference type="ChEBI" id="CHEBI:32814"/>
        <dbReference type="ChEBI" id="CHEBI:43474"/>
        <dbReference type="ChEBI" id="CHEBI:58228"/>
        <dbReference type="EC" id="2.1.3.2"/>
    </reaction>
</comment>
<dbReference type="NCBIfam" id="TIGR00670">
    <property type="entry name" value="asp_carb_tr"/>
    <property type="match status" value="1"/>
</dbReference>
<feature type="binding site" evidence="7">
    <location>
        <position position="60"/>
    </location>
    <ligand>
        <name>carbamoyl phosphate</name>
        <dbReference type="ChEBI" id="CHEBI:58228"/>
    </ligand>
</feature>
<dbReference type="Pfam" id="PF02729">
    <property type="entry name" value="OTCace_N"/>
    <property type="match status" value="1"/>
</dbReference>
<keyword evidence="4 7" id="KW-0665">Pyrimidine biosynthesis</keyword>
<sequence>MQNLSTRHLLGIKDLTENDIQLILETADNFKEIINRPIKKVPSLRDVTIANIFFENSTRTKLSFELAQKRLSADIINFAASSSSVSKGETLIDTVNNILAMKVDMIVMRHPYPGAGIFLSKHINAQIVNAGDGAHEHPTQALLDAFSIRQKYGDVAGKKVVIVGDILHSRVALSNILCLQKLGAEVMVCGPTTLMPRYIKDLGVKVEHNLLKALNWCDVANMLRIQLERFDIKYFPSIREYSMMYGLNKQILDSLDKEIIVMHPGPINRGVEITSDVADSKQSVILEQVENGVAVRMAVMYLLASQNQVG</sequence>
<feature type="binding site" evidence="7">
    <location>
        <position position="59"/>
    </location>
    <ligand>
        <name>carbamoyl phosphate</name>
        <dbReference type="ChEBI" id="CHEBI:58228"/>
    </ligand>
</feature>
<comment type="subunit">
    <text evidence="7">Heterododecamer (2C3:3R2) of six catalytic PyrB chains organized as two trimers (C3), and six regulatory PyrI chains organized as three dimers (R2).</text>
</comment>
<evidence type="ECO:0000259" key="9">
    <source>
        <dbReference type="Pfam" id="PF02729"/>
    </source>
</evidence>
<dbReference type="UniPathway" id="UPA00070">
    <property type="reaction ID" value="UER00116"/>
</dbReference>
<dbReference type="PRINTS" id="PR00100">
    <property type="entry name" value="AOTCASE"/>
</dbReference>
<dbReference type="InterPro" id="IPR006131">
    <property type="entry name" value="Asp_carbamoyltransf_Asp/Orn-bd"/>
</dbReference>
<dbReference type="InterPro" id="IPR006132">
    <property type="entry name" value="Asp/Orn_carbamoyltranf_P-bd"/>
</dbReference>
<dbReference type="Pfam" id="PF00185">
    <property type="entry name" value="OTCace"/>
    <property type="match status" value="1"/>
</dbReference>
<dbReference type="Proteomes" id="UP000315971">
    <property type="component" value="Unassembled WGS sequence"/>
</dbReference>
<dbReference type="NCBIfam" id="NF002032">
    <property type="entry name" value="PRK00856.1"/>
    <property type="match status" value="1"/>
</dbReference>
<evidence type="ECO:0000256" key="1">
    <source>
        <dbReference type="ARBA" id="ARBA00004852"/>
    </source>
</evidence>
<protein>
    <recommendedName>
        <fullName evidence="7">Aspartate carbamoyltransferase</fullName>
        <ecNumber evidence="7">2.1.3.2</ecNumber>
    </recommendedName>
    <alternativeName>
        <fullName evidence="7">Aspartate transcarbamylase</fullName>
        <shortName evidence="7">ATCase</shortName>
    </alternativeName>
</protein>
<proteinExistence type="inferred from homology"/>
<dbReference type="RefSeq" id="WP_142603714.1">
    <property type="nucleotide sequence ID" value="NZ_FXSZ01000005.1"/>
</dbReference>
<comment type="function">
    <text evidence="5 7">Catalyzes the condensation of carbamoyl phosphate and aspartate to form carbamoyl aspartate and inorganic phosphate, the committed step in the de novo pyrimidine nucleotide biosynthesis pathway.</text>
</comment>
<dbReference type="EMBL" id="FXSZ01000005">
    <property type="protein sequence ID" value="SMO65654.1"/>
    <property type="molecule type" value="Genomic_DNA"/>
</dbReference>
<dbReference type="OrthoDB" id="9774690at2"/>
<evidence type="ECO:0000256" key="3">
    <source>
        <dbReference type="ARBA" id="ARBA00022679"/>
    </source>
</evidence>
<evidence type="ECO:0000256" key="2">
    <source>
        <dbReference type="ARBA" id="ARBA00008896"/>
    </source>
</evidence>
<accession>A0A521D1V2</accession>
<dbReference type="InterPro" id="IPR036901">
    <property type="entry name" value="Asp/Orn_carbamoylTrfase_sf"/>
</dbReference>
<evidence type="ECO:0000256" key="5">
    <source>
        <dbReference type="ARBA" id="ARBA00043884"/>
    </source>
</evidence>
<feature type="binding site" evidence="7">
    <location>
        <position position="224"/>
    </location>
    <ligand>
        <name>L-aspartate</name>
        <dbReference type="ChEBI" id="CHEBI:29991"/>
    </ligand>
</feature>
<dbReference type="SUPFAM" id="SSF53671">
    <property type="entry name" value="Aspartate/ornithine carbamoyltransferase"/>
    <property type="match status" value="1"/>
</dbReference>
<feature type="binding site" evidence="7">
    <location>
        <position position="265"/>
    </location>
    <ligand>
        <name>carbamoyl phosphate</name>
        <dbReference type="ChEBI" id="CHEBI:58228"/>
    </ligand>
</feature>